<dbReference type="InterPro" id="IPR011335">
    <property type="entry name" value="Restrct_endonuc-II-like"/>
</dbReference>
<feature type="domain" description="DUF559" evidence="1">
    <location>
        <begin position="10"/>
        <end position="112"/>
    </location>
</feature>
<dbReference type="PANTHER" id="PTHR38590:SF1">
    <property type="entry name" value="BLL0828 PROTEIN"/>
    <property type="match status" value="1"/>
</dbReference>
<dbReference type="InterPro" id="IPR047216">
    <property type="entry name" value="Endonuclease_DUF559_bact"/>
</dbReference>
<evidence type="ECO:0000259" key="1">
    <source>
        <dbReference type="Pfam" id="PF04480"/>
    </source>
</evidence>
<sequence length="125" mass="14506">MRGPNRKPITFARRLRGDQTNAETVLWNRLRNRQVGGCKFVRQYPIGPYICDFVCRERMIVIEADGGQHADSHRDVIRDRFLREQGYRVLRFWNNDVLSNMAGVIETIAAELQRRLEDAAFGAPT</sequence>
<evidence type="ECO:0000313" key="3">
    <source>
        <dbReference type="Proteomes" id="UP000782519"/>
    </source>
</evidence>
<gene>
    <name evidence="2" type="ORF">HZA66_11305</name>
</gene>
<name>A0A933RZ29_RHOPL</name>
<dbReference type="InterPro" id="IPR007569">
    <property type="entry name" value="DUF559"/>
</dbReference>
<dbReference type="AlphaFoldDB" id="A0A933RZ29"/>
<comment type="caution">
    <text evidence="2">The sequence shown here is derived from an EMBL/GenBank/DDBJ whole genome shotgun (WGS) entry which is preliminary data.</text>
</comment>
<accession>A0A933RZ29</accession>
<dbReference type="Gene3D" id="3.40.960.10">
    <property type="entry name" value="VSR Endonuclease"/>
    <property type="match status" value="1"/>
</dbReference>
<protein>
    <submittedName>
        <fullName evidence="2">DUF559 domain-containing protein</fullName>
    </submittedName>
</protein>
<dbReference type="Proteomes" id="UP000782519">
    <property type="component" value="Unassembled WGS sequence"/>
</dbReference>
<dbReference type="Pfam" id="PF04480">
    <property type="entry name" value="DUF559"/>
    <property type="match status" value="1"/>
</dbReference>
<dbReference type="SUPFAM" id="SSF52980">
    <property type="entry name" value="Restriction endonuclease-like"/>
    <property type="match status" value="1"/>
</dbReference>
<reference evidence="2" key="1">
    <citation type="submission" date="2020-07" db="EMBL/GenBank/DDBJ databases">
        <title>Huge and variable diversity of episymbiotic CPR bacteria and DPANN archaea in groundwater ecosystems.</title>
        <authorList>
            <person name="He C.Y."/>
            <person name="Keren R."/>
            <person name="Whittaker M."/>
            <person name="Farag I.F."/>
            <person name="Doudna J."/>
            <person name="Cate J.H.D."/>
            <person name="Banfield J.F."/>
        </authorList>
    </citation>
    <scope>NUCLEOTIDE SEQUENCE</scope>
    <source>
        <strain evidence="2">NC_groundwater_1818_Pr3_B-0.1um_66_35</strain>
    </source>
</reference>
<organism evidence="2 3">
    <name type="scientific">Rhodopseudomonas palustris</name>
    <dbReference type="NCBI Taxonomy" id="1076"/>
    <lineage>
        <taxon>Bacteria</taxon>
        <taxon>Pseudomonadati</taxon>
        <taxon>Pseudomonadota</taxon>
        <taxon>Alphaproteobacteria</taxon>
        <taxon>Hyphomicrobiales</taxon>
        <taxon>Nitrobacteraceae</taxon>
        <taxon>Rhodopseudomonas</taxon>
    </lineage>
</organism>
<evidence type="ECO:0000313" key="2">
    <source>
        <dbReference type="EMBL" id="MBI5130019.1"/>
    </source>
</evidence>
<dbReference type="CDD" id="cd01038">
    <property type="entry name" value="Endonuclease_DUF559"/>
    <property type="match status" value="1"/>
</dbReference>
<dbReference type="EMBL" id="JACRJB010000030">
    <property type="protein sequence ID" value="MBI5130019.1"/>
    <property type="molecule type" value="Genomic_DNA"/>
</dbReference>
<dbReference type="PANTHER" id="PTHR38590">
    <property type="entry name" value="BLL0828 PROTEIN"/>
    <property type="match status" value="1"/>
</dbReference>
<proteinExistence type="predicted"/>